<accession>I2C9U4</accession>
<evidence type="ECO:0000256" key="1">
    <source>
        <dbReference type="ARBA" id="ARBA00006153"/>
    </source>
</evidence>
<evidence type="ECO:0000256" key="2">
    <source>
        <dbReference type="ARBA" id="ARBA00022801"/>
    </source>
</evidence>
<feature type="binding site" evidence="4">
    <location>
        <position position="298"/>
    </location>
    <ligand>
        <name>allantoate</name>
        <dbReference type="ChEBI" id="CHEBI:17536"/>
    </ligand>
</feature>
<gene>
    <name evidence="5" type="primary">yurH</name>
    <name evidence="5" type="ORF">MUS_3547</name>
</gene>
<dbReference type="SUPFAM" id="SSF53187">
    <property type="entry name" value="Zn-dependent exopeptidases"/>
    <property type="match status" value="1"/>
</dbReference>
<evidence type="ECO:0000256" key="3">
    <source>
        <dbReference type="PIRSR" id="PIRSR001235-1"/>
    </source>
</evidence>
<dbReference type="AlphaFoldDB" id="I2C9U4"/>
<dbReference type="NCBIfam" id="TIGR01879">
    <property type="entry name" value="hydantase"/>
    <property type="match status" value="1"/>
</dbReference>
<dbReference type="SUPFAM" id="SSF55031">
    <property type="entry name" value="Bacterial exopeptidase dimerisation domain"/>
    <property type="match status" value="1"/>
</dbReference>
<evidence type="ECO:0000313" key="5">
    <source>
        <dbReference type="EMBL" id="AFJ63418.1"/>
    </source>
</evidence>
<keyword evidence="3" id="KW-0862">Zinc</keyword>
<feature type="binding site" evidence="3">
    <location>
        <position position="104"/>
    </location>
    <ligand>
        <name>Zn(2+)</name>
        <dbReference type="ChEBI" id="CHEBI:29105"/>
        <label>1</label>
    </ligand>
</feature>
<evidence type="ECO:0000256" key="4">
    <source>
        <dbReference type="PIRSR" id="PIRSR001235-2"/>
    </source>
</evidence>
<name>I2C9U4_BACAY</name>
<dbReference type="NCBIfam" id="NF006768">
    <property type="entry name" value="PRK09290.1-1"/>
    <property type="match status" value="1"/>
</dbReference>
<organism evidence="5 6">
    <name type="scientific">Bacillus amyloliquefaciens (strain Y2)</name>
    <name type="common">Bacillus amyloliquefaciens subsp. plantarum (strain B9601-Y2)</name>
    <dbReference type="NCBI Taxonomy" id="1155777"/>
    <lineage>
        <taxon>Bacteria</taxon>
        <taxon>Bacillati</taxon>
        <taxon>Bacillota</taxon>
        <taxon>Bacilli</taxon>
        <taxon>Bacillales</taxon>
        <taxon>Bacillaceae</taxon>
        <taxon>Bacillus</taxon>
        <taxon>Bacillus amyloliquefaciens group</taxon>
    </lineage>
</organism>
<dbReference type="Gene3D" id="3.30.70.360">
    <property type="match status" value="1"/>
</dbReference>
<feature type="binding site" evidence="3">
    <location>
        <position position="150"/>
    </location>
    <ligand>
        <name>Zn(2+)</name>
        <dbReference type="ChEBI" id="CHEBI:29105"/>
        <label>2</label>
    </ligand>
</feature>
<feature type="binding site" evidence="3">
    <location>
        <position position="115"/>
    </location>
    <ligand>
        <name>Zn(2+)</name>
        <dbReference type="ChEBI" id="CHEBI:29105"/>
        <label>1</label>
    </ligand>
</feature>
<comment type="similarity">
    <text evidence="1">Belongs to the peptidase M20 family.</text>
</comment>
<feature type="binding site" evidence="4">
    <location>
        <position position="311"/>
    </location>
    <ligand>
        <name>allantoate</name>
        <dbReference type="ChEBI" id="CHEBI:17536"/>
    </ligand>
</feature>
<feature type="binding site" evidence="3">
    <location>
        <position position="115"/>
    </location>
    <ligand>
        <name>Zn(2+)</name>
        <dbReference type="ChEBI" id="CHEBI:29105"/>
        <label>2</label>
    </ligand>
</feature>
<dbReference type="CDD" id="cd03884">
    <property type="entry name" value="M20_bAS"/>
    <property type="match status" value="1"/>
</dbReference>
<proteinExistence type="inferred from homology"/>
<sequence length="432" mass="47260">MRSFYNEDHLVSSLKRRACMEHQQLSAANIGISDDIQWLSQFGASASGGVTRLLYTKEWMDAQLAVKKKMEAFGLETAFDDVGNVFGRLNGTESPDEVILTGSHIDTVIDGGKYDGAFGVLAGMLAIRHLHETCGRPKKTLEAVSLCEEEGSRFPITYWGSGNITGAFSLSDAETPKDASGISLKEAMRHNGFGAGRYPAPLRTDISAFLEIHIEQGQTLERSGKDIGIVTGIAGQRRYTVTLDGECNHAGTTSMKWRKDPLAAGSSIIHELMLSAERQPEELRLTCGKMTVEPNMANVIPGRIQFSVDIRHRQEDVLAAFHQKLVSIVENISRSKGVRPFIDEYMRIEPVQMDQKLTRTAAEAAKEQGADPEKIVSGAGHDAQMLGRTFPACMLFVPSRGGISHSPLEFTSAHQLETGVLTLANVLHKLAY</sequence>
<dbReference type="KEGG" id="bqy:MUS_3547"/>
<dbReference type="InterPro" id="IPR036264">
    <property type="entry name" value="Bact_exopeptidase_dim_dom"/>
</dbReference>
<feature type="binding site" evidence="4">
    <location>
        <position position="238"/>
    </location>
    <ligand>
        <name>allantoate</name>
        <dbReference type="ChEBI" id="CHEBI:17536"/>
    </ligand>
</feature>
<dbReference type="PATRIC" id="fig|1126211.3.peg.3375"/>
<dbReference type="GO" id="GO:0016813">
    <property type="term" value="F:hydrolase activity, acting on carbon-nitrogen (but not peptide) bonds, in linear amidines"/>
    <property type="evidence" value="ECO:0007669"/>
    <property type="project" value="InterPro"/>
</dbReference>
<dbReference type="Proteomes" id="UP000002878">
    <property type="component" value="Chromosome"/>
</dbReference>
<dbReference type="PIRSF" id="PIRSF001235">
    <property type="entry name" value="Amidase_carbamoylase"/>
    <property type="match status" value="1"/>
</dbReference>
<dbReference type="GO" id="GO:0046872">
    <property type="term" value="F:metal ion binding"/>
    <property type="evidence" value="ECO:0007669"/>
    <property type="project" value="UniProtKB-KW"/>
</dbReference>
<dbReference type="EMBL" id="CP003332">
    <property type="protein sequence ID" value="AFJ63418.1"/>
    <property type="molecule type" value="Genomic_DNA"/>
</dbReference>
<reference evidence="5 6" key="1">
    <citation type="journal article" date="2012" name="J. Biotechnol.">
        <title>Genome sequence of the plant growth promoting strain Bacillus amyloliquefaciens subsp. plantarum B9601-Y2 and expression of mersacidin and other secondary metabolites.</title>
        <authorList>
            <person name="He P."/>
            <person name="Hao K."/>
            <person name="Blom J."/>
            <person name="Ruckert C."/>
            <person name="Vater J."/>
            <person name="Mao Z."/>
            <person name="Wu Y."/>
            <person name="Hou M."/>
            <person name="He P."/>
            <person name="He Y."/>
            <person name="Borriss R."/>
        </authorList>
    </citation>
    <scope>NUCLEOTIDE SEQUENCE [LARGE SCALE GENOMIC DNA]</scope>
    <source>
        <strain evidence="5">Y2</strain>
    </source>
</reference>
<keyword evidence="3" id="KW-0479">Metal-binding</keyword>
<dbReference type="PANTHER" id="PTHR32494">
    <property type="entry name" value="ALLANTOATE DEIMINASE-RELATED"/>
    <property type="match status" value="1"/>
</dbReference>
<feature type="binding site" evidence="3">
    <location>
        <position position="213"/>
    </location>
    <ligand>
        <name>Zn(2+)</name>
        <dbReference type="ChEBI" id="CHEBI:29105"/>
        <label>1</label>
    </ligand>
</feature>
<dbReference type="InterPro" id="IPR002933">
    <property type="entry name" value="Peptidase_M20"/>
</dbReference>
<protein>
    <submittedName>
        <fullName evidence="5">Allantoate amidohydrolase</fullName>
        <ecNumber evidence="5">3.5.3.-</ecNumber>
    </submittedName>
</protein>
<dbReference type="Pfam" id="PF01546">
    <property type="entry name" value="Peptidase_M20"/>
    <property type="match status" value="1"/>
</dbReference>
<feature type="binding site" evidence="3">
    <location>
        <position position="405"/>
    </location>
    <ligand>
        <name>Zn(2+)</name>
        <dbReference type="ChEBI" id="CHEBI:29105"/>
        <label>2</label>
    </ligand>
</feature>
<comment type="cofactor">
    <cofactor evidence="3">
        <name>Zn(2+)</name>
        <dbReference type="ChEBI" id="CHEBI:29105"/>
    </cofactor>
    <text evidence="3">Binds 2 Zn(2+) ions per subunit.</text>
</comment>
<evidence type="ECO:0000313" key="6">
    <source>
        <dbReference type="Proteomes" id="UP000002878"/>
    </source>
</evidence>
<dbReference type="NCBIfam" id="NF006771">
    <property type="entry name" value="PRK09290.1-5"/>
    <property type="match status" value="1"/>
</dbReference>
<dbReference type="PANTHER" id="PTHR32494:SF5">
    <property type="entry name" value="ALLANTOATE AMIDOHYDROLASE"/>
    <property type="match status" value="1"/>
</dbReference>
<dbReference type="EC" id="3.5.3.-" evidence="5"/>
<keyword evidence="2 5" id="KW-0378">Hydrolase</keyword>
<dbReference type="InterPro" id="IPR010158">
    <property type="entry name" value="Amidase_Cbmase"/>
</dbReference>
<dbReference type="HOGENOM" id="CLU_024588_6_0_9"/>
<dbReference type="Gene3D" id="3.40.630.10">
    <property type="entry name" value="Zn peptidases"/>
    <property type="match status" value="1"/>
</dbReference>